<proteinExistence type="predicted"/>
<keyword evidence="1" id="KW-0812">Transmembrane</keyword>
<name>A0A7R9ZL93_9STRA</name>
<evidence type="ECO:0000313" key="2">
    <source>
        <dbReference type="EMBL" id="CAD8331703.1"/>
    </source>
</evidence>
<gene>
    <name evidence="2" type="ORF">CAUS1442_LOCUS3802</name>
</gene>
<keyword evidence="1" id="KW-0472">Membrane</keyword>
<sequence length="164" mass="17649">MLNKAADAETAAAEAEEGASKACLPPIVASIISACNSIATSVGSSASSATWWKKFELTEFQQNTMFVAVVAFVAIAACVRLVLGPAIKDMIDETIFVPHQFQKAMDVTEEAACAHVSCASVETYGTAVADTLWMVADVSFSQIKDALREQHIIREYLVYRYGGF</sequence>
<dbReference type="PROSITE" id="PS51257">
    <property type="entry name" value="PROKAR_LIPOPROTEIN"/>
    <property type="match status" value="1"/>
</dbReference>
<accession>A0A7R9ZL93</accession>
<dbReference type="EMBL" id="HBEF01006153">
    <property type="protein sequence ID" value="CAD8331703.1"/>
    <property type="molecule type" value="Transcribed_RNA"/>
</dbReference>
<dbReference type="AlphaFoldDB" id="A0A7R9ZL93"/>
<organism evidence="2">
    <name type="scientific">Craspedostauros australis</name>
    <dbReference type="NCBI Taxonomy" id="1486917"/>
    <lineage>
        <taxon>Eukaryota</taxon>
        <taxon>Sar</taxon>
        <taxon>Stramenopiles</taxon>
        <taxon>Ochrophyta</taxon>
        <taxon>Bacillariophyta</taxon>
        <taxon>Bacillariophyceae</taxon>
        <taxon>Bacillariophycidae</taxon>
        <taxon>Naviculales</taxon>
        <taxon>Naviculaceae</taxon>
        <taxon>Craspedostauros</taxon>
    </lineage>
</organism>
<evidence type="ECO:0000256" key="1">
    <source>
        <dbReference type="SAM" id="Phobius"/>
    </source>
</evidence>
<protein>
    <submittedName>
        <fullName evidence="2">Uncharacterized protein</fullName>
    </submittedName>
</protein>
<feature type="transmembrane region" description="Helical" evidence="1">
    <location>
        <begin position="65"/>
        <end position="83"/>
    </location>
</feature>
<keyword evidence="1" id="KW-1133">Transmembrane helix</keyword>
<reference evidence="2" key="1">
    <citation type="submission" date="2021-01" db="EMBL/GenBank/DDBJ databases">
        <authorList>
            <person name="Corre E."/>
            <person name="Pelletier E."/>
            <person name="Niang G."/>
            <person name="Scheremetjew M."/>
            <person name="Finn R."/>
            <person name="Kale V."/>
            <person name="Holt S."/>
            <person name="Cochrane G."/>
            <person name="Meng A."/>
            <person name="Brown T."/>
            <person name="Cohen L."/>
        </authorList>
    </citation>
    <scope>NUCLEOTIDE SEQUENCE</scope>
    <source>
        <strain evidence="2">CCMP3328</strain>
    </source>
</reference>